<keyword evidence="7" id="KW-0408">Iron</keyword>
<organism evidence="10">
    <name type="scientific">marine sediment metagenome</name>
    <dbReference type="NCBI Taxonomy" id="412755"/>
    <lineage>
        <taxon>unclassified sequences</taxon>
        <taxon>metagenomes</taxon>
        <taxon>ecological metagenomes</taxon>
    </lineage>
</organism>
<dbReference type="InterPro" id="IPR036909">
    <property type="entry name" value="Cyt_c-like_dom_sf"/>
</dbReference>
<keyword evidence="6" id="KW-0560">Oxidoreductase</keyword>
<keyword evidence="5" id="KW-0574">Periplasm</keyword>
<reference evidence="10" key="1">
    <citation type="journal article" date="2015" name="Nature">
        <title>Complex archaea that bridge the gap between prokaryotes and eukaryotes.</title>
        <authorList>
            <person name="Spang A."/>
            <person name="Saw J.H."/>
            <person name="Jorgensen S.L."/>
            <person name="Zaremba-Niedzwiedzka K."/>
            <person name="Martijn J."/>
            <person name="Lind A.E."/>
            <person name="van Eijk R."/>
            <person name="Schleper C."/>
            <person name="Guy L."/>
            <person name="Ettema T.J."/>
        </authorList>
    </citation>
    <scope>NUCLEOTIDE SEQUENCE</scope>
</reference>
<dbReference type="EMBL" id="LAZR01048365">
    <property type="protein sequence ID" value="KKK92102.1"/>
    <property type="molecule type" value="Genomic_DNA"/>
</dbReference>
<evidence type="ECO:0000313" key="10">
    <source>
        <dbReference type="EMBL" id="KKK92102.1"/>
    </source>
</evidence>
<dbReference type="Pfam" id="PF03150">
    <property type="entry name" value="CCP_MauG"/>
    <property type="match status" value="1"/>
</dbReference>
<name>A0A0F8ZE74_9ZZZZ</name>
<proteinExistence type="predicted"/>
<evidence type="ECO:0000256" key="5">
    <source>
        <dbReference type="ARBA" id="ARBA00022764"/>
    </source>
</evidence>
<keyword evidence="8" id="KW-0812">Transmembrane</keyword>
<evidence type="ECO:0000256" key="8">
    <source>
        <dbReference type="SAM" id="Phobius"/>
    </source>
</evidence>
<evidence type="ECO:0000256" key="7">
    <source>
        <dbReference type="ARBA" id="ARBA00023004"/>
    </source>
</evidence>
<evidence type="ECO:0000256" key="6">
    <source>
        <dbReference type="ARBA" id="ARBA00023002"/>
    </source>
</evidence>
<keyword evidence="2" id="KW-0349">Heme</keyword>
<dbReference type="GO" id="GO:0020037">
    <property type="term" value="F:heme binding"/>
    <property type="evidence" value="ECO:0007669"/>
    <property type="project" value="InterPro"/>
</dbReference>
<dbReference type="Gene3D" id="1.10.760.10">
    <property type="entry name" value="Cytochrome c-like domain"/>
    <property type="match status" value="2"/>
</dbReference>
<dbReference type="PROSITE" id="PS51007">
    <property type="entry name" value="CYTC"/>
    <property type="match status" value="2"/>
</dbReference>
<dbReference type="SUPFAM" id="SSF46626">
    <property type="entry name" value="Cytochrome c"/>
    <property type="match status" value="2"/>
</dbReference>
<accession>A0A0F8ZE74</accession>
<keyword evidence="8" id="KW-0472">Membrane</keyword>
<evidence type="ECO:0000259" key="9">
    <source>
        <dbReference type="PROSITE" id="PS51007"/>
    </source>
</evidence>
<dbReference type="PANTHER" id="PTHR30600:SF10">
    <property type="entry name" value="BLL6722 PROTEIN"/>
    <property type="match status" value="1"/>
</dbReference>
<dbReference type="AlphaFoldDB" id="A0A0F8ZE74"/>
<dbReference type="PANTHER" id="PTHR30600">
    <property type="entry name" value="CYTOCHROME C PEROXIDASE-RELATED"/>
    <property type="match status" value="1"/>
</dbReference>
<comment type="subcellular location">
    <subcellularLocation>
        <location evidence="1">Periplasm</location>
    </subcellularLocation>
</comment>
<sequence>RNRSKLQFFGKGLVPLLAAISITLVGIASNAGESQFPNLAPLPAPPIPADNQQSPQKVELGKLLFFDARLGGDVSTSCASCHNPEMGWTDGQDICRGYPGTSHWRNCQTIINAAYWDKLFWAGASRSLESQARGAARGAVAGNGEDDLMEERLRQIPEYVKRFKEVFGTERPEIFDAWRAIAAFERTLIQRDTPFDKYMNGDKKAMSQDAIKGMALFKGKADCIQCHNGPLLTDQKYYNLGVPENEIFDEEPLKQITFRFEQYAKGVSEEIYRKTKSDLGLYYRSKRYKDMGKFRTPTLRYLEYTSPYMHNGVFWTPEEIIDFYNDGGGEDVIKKTFGHSTKTKLLKPLNLTDEEKEQLLAFLESLSGEEIIIAAPALPPYGIDRGDGLKVEVKK</sequence>
<dbReference type="PIRSF" id="PIRSF000294">
    <property type="entry name" value="Cytochrome-c_peroxidase"/>
    <property type="match status" value="1"/>
</dbReference>
<keyword evidence="4" id="KW-0732">Signal</keyword>
<dbReference type="GO" id="GO:0046872">
    <property type="term" value="F:metal ion binding"/>
    <property type="evidence" value="ECO:0007669"/>
    <property type="project" value="UniProtKB-KW"/>
</dbReference>
<keyword evidence="8" id="KW-1133">Transmembrane helix</keyword>
<dbReference type="GO" id="GO:0004130">
    <property type="term" value="F:cytochrome-c peroxidase activity"/>
    <property type="evidence" value="ECO:0007669"/>
    <property type="project" value="TreeGrafter"/>
</dbReference>
<evidence type="ECO:0000256" key="1">
    <source>
        <dbReference type="ARBA" id="ARBA00004418"/>
    </source>
</evidence>
<feature type="non-terminal residue" evidence="10">
    <location>
        <position position="1"/>
    </location>
</feature>
<evidence type="ECO:0000256" key="3">
    <source>
        <dbReference type="ARBA" id="ARBA00022723"/>
    </source>
</evidence>
<dbReference type="InterPro" id="IPR051395">
    <property type="entry name" value="Cytochrome_c_Peroxidase/MauG"/>
</dbReference>
<gene>
    <name evidence="10" type="ORF">LCGC14_2706280</name>
</gene>
<dbReference type="InterPro" id="IPR004852">
    <property type="entry name" value="Di-haem_cyt_c_peroxidsae"/>
</dbReference>
<protein>
    <recommendedName>
        <fullName evidence="9">Cytochrome c domain-containing protein</fullName>
    </recommendedName>
</protein>
<dbReference type="GO" id="GO:0042597">
    <property type="term" value="C:periplasmic space"/>
    <property type="evidence" value="ECO:0007669"/>
    <property type="project" value="UniProtKB-SubCell"/>
</dbReference>
<dbReference type="InterPro" id="IPR026259">
    <property type="entry name" value="MauG/Cytc_peroxidase"/>
</dbReference>
<dbReference type="GO" id="GO:0009055">
    <property type="term" value="F:electron transfer activity"/>
    <property type="evidence" value="ECO:0007669"/>
    <property type="project" value="InterPro"/>
</dbReference>
<feature type="domain" description="Cytochrome c" evidence="9">
    <location>
        <begin position="208"/>
        <end position="367"/>
    </location>
</feature>
<dbReference type="InterPro" id="IPR009056">
    <property type="entry name" value="Cyt_c-like_dom"/>
</dbReference>
<evidence type="ECO:0000256" key="2">
    <source>
        <dbReference type="ARBA" id="ARBA00022617"/>
    </source>
</evidence>
<comment type="caution">
    <text evidence="10">The sequence shown here is derived from an EMBL/GenBank/DDBJ whole genome shotgun (WGS) entry which is preliminary data.</text>
</comment>
<evidence type="ECO:0000256" key="4">
    <source>
        <dbReference type="ARBA" id="ARBA00022729"/>
    </source>
</evidence>
<feature type="domain" description="Cytochrome c" evidence="9">
    <location>
        <begin position="56"/>
        <end position="164"/>
    </location>
</feature>
<keyword evidence="3" id="KW-0479">Metal-binding</keyword>
<feature type="transmembrane region" description="Helical" evidence="8">
    <location>
        <begin position="12"/>
        <end position="32"/>
    </location>
</feature>